<protein>
    <submittedName>
        <fullName evidence="3">Ribbon-helix-helix domain-containing protein</fullName>
    </submittedName>
</protein>
<comment type="caution">
    <text evidence="3">The sequence shown here is derived from an EMBL/GenBank/DDBJ whole genome shotgun (WGS) entry which is preliminary data.</text>
</comment>
<evidence type="ECO:0000256" key="1">
    <source>
        <dbReference type="SAM" id="MobiDB-lite"/>
    </source>
</evidence>
<name>A0AA45W118_9RHOB</name>
<sequence length="101" mass="11193">MTVRRAVQSTIGPGGRMMPTSAMIDLPPMTPPLKRSVTIEGHRTSVSLEDAFWRALLYEAEQRGMTRATLIGRIDRNRPPDIGLATALRLFVLSEMDKRGG</sequence>
<feature type="region of interest" description="Disordered" evidence="1">
    <location>
        <begin position="1"/>
        <end position="20"/>
    </location>
</feature>
<evidence type="ECO:0000313" key="3">
    <source>
        <dbReference type="EMBL" id="SIS53480.1"/>
    </source>
</evidence>
<gene>
    <name evidence="3" type="ORF">SAMN05421772_101316</name>
</gene>
<dbReference type="InterPro" id="IPR027373">
    <property type="entry name" value="RHH_dom"/>
</dbReference>
<dbReference type="Gene3D" id="1.10.3990.20">
    <property type="entry name" value="protein bp1543"/>
    <property type="match status" value="1"/>
</dbReference>
<proteinExistence type="predicted"/>
<feature type="domain" description="Ribbon-helix-helix" evidence="2">
    <location>
        <begin position="34"/>
        <end position="95"/>
    </location>
</feature>
<dbReference type="EMBL" id="FTOU01000001">
    <property type="protein sequence ID" value="SIS53480.1"/>
    <property type="molecule type" value="Genomic_DNA"/>
</dbReference>
<organism evidence="3 4">
    <name type="scientific">Paracoccus saliphilus</name>
    <dbReference type="NCBI Taxonomy" id="405559"/>
    <lineage>
        <taxon>Bacteria</taxon>
        <taxon>Pseudomonadati</taxon>
        <taxon>Pseudomonadota</taxon>
        <taxon>Alphaproteobacteria</taxon>
        <taxon>Rhodobacterales</taxon>
        <taxon>Paracoccaceae</taxon>
        <taxon>Paracoccus</taxon>
    </lineage>
</organism>
<dbReference type="Pfam" id="PF13467">
    <property type="entry name" value="RHH_4"/>
    <property type="match status" value="1"/>
</dbReference>
<reference evidence="3 4" key="1">
    <citation type="submission" date="2017-01" db="EMBL/GenBank/DDBJ databases">
        <authorList>
            <person name="Varghese N."/>
            <person name="Submissions S."/>
        </authorList>
    </citation>
    <scope>NUCLEOTIDE SEQUENCE [LARGE SCALE GENOMIC DNA]</scope>
    <source>
        <strain evidence="3 4">DSM 18447</strain>
    </source>
</reference>
<accession>A0AA45W118</accession>
<evidence type="ECO:0000259" key="2">
    <source>
        <dbReference type="Pfam" id="PF13467"/>
    </source>
</evidence>
<dbReference type="InterPro" id="IPR038268">
    <property type="entry name" value="RHH_sf"/>
</dbReference>
<dbReference type="AlphaFoldDB" id="A0AA45W118"/>
<dbReference type="Proteomes" id="UP000186216">
    <property type="component" value="Unassembled WGS sequence"/>
</dbReference>
<evidence type="ECO:0000313" key="4">
    <source>
        <dbReference type="Proteomes" id="UP000186216"/>
    </source>
</evidence>